<dbReference type="EMBL" id="DXCO01000008">
    <property type="protein sequence ID" value="HIY77596.1"/>
    <property type="molecule type" value="Genomic_DNA"/>
</dbReference>
<evidence type="ECO:0000313" key="1">
    <source>
        <dbReference type="EMBL" id="HIY77596.1"/>
    </source>
</evidence>
<dbReference type="PANTHER" id="PTHR36454:SF1">
    <property type="entry name" value="DUF1015 DOMAIN-CONTAINING PROTEIN"/>
    <property type="match status" value="1"/>
</dbReference>
<name>A0A9D2CFT2_9FIRM</name>
<accession>A0A9D2CFT2</accession>
<dbReference type="AlphaFoldDB" id="A0A9D2CFT2"/>
<comment type="caution">
    <text evidence="1">The sequence shown here is derived from an EMBL/GenBank/DDBJ whole genome shotgun (WGS) entry which is preliminary data.</text>
</comment>
<gene>
    <name evidence="1" type="ORF">H9728_00980</name>
</gene>
<protein>
    <submittedName>
        <fullName evidence="1">DUF1015 domain-containing protein</fullName>
    </submittedName>
</protein>
<proteinExistence type="predicted"/>
<reference evidence="1" key="1">
    <citation type="journal article" date="2021" name="PeerJ">
        <title>Extensive microbial diversity within the chicken gut microbiome revealed by metagenomics and culture.</title>
        <authorList>
            <person name="Gilroy R."/>
            <person name="Ravi A."/>
            <person name="Getino M."/>
            <person name="Pursley I."/>
            <person name="Horton D.L."/>
            <person name="Alikhan N.F."/>
            <person name="Baker D."/>
            <person name="Gharbi K."/>
            <person name="Hall N."/>
            <person name="Watson M."/>
            <person name="Adriaenssens E.M."/>
            <person name="Foster-Nyarko E."/>
            <person name="Jarju S."/>
            <person name="Secka A."/>
            <person name="Antonio M."/>
            <person name="Oren A."/>
            <person name="Chaudhuri R.R."/>
            <person name="La Ragione R."/>
            <person name="Hildebrand F."/>
            <person name="Pallen M.J."/>
        </authorList>
    </citation>
    <scope>NUCLEOTIDE SEQUENCE</scope>
    <source>
        <strain evidence="1">CHK199-9574</strain>
    </source>
</reference>
<dbReference type="InterPro" id="IPR008323">
    <property type="entry name" value="UCP033563"/>
</dbReference>
<dbReference type="PANTHER" id="PTHR36454">
    <property type="entry name" value="LMO2823 PROTEIN"/>
    <property type="match status" value="1"/>
</dbReference>
<evidence type="ECO:0000313" key="2">
    <source>
        <dbReference type="Proteomes" id="UP000824135"/>
    </source>
</evidence>
<dbReference type="Proteomes" id="UP000824135">
    <property type="component" value="Unassembled WGS sequence"/>
</dbReference>
<sequence length="382" mass="42965">MNAWAVIACDQHTSDPNYWEELDRLVGEKPSTLRLTLPEIYLSDHVEERTQEIFSNMCAYRERGIFKKMPSGFILVERDTFFSPTRFGIVLAVDLEGYSYEKGAKAAIKATEATILERIPPRLKIREGAPLEFPHVMLLYDDPEDCVLGAWKSSREKLEKVYDFDLNMGGGHIRGYFIPQTERVTDAFASVADKEGTVFMVGDGNHSLATAKTLWEKIKTGLTEEERKDHPARFVLCEAVNLYDKGIRFEAIHRIVKGIKDPQKFLAGFAPVQGGEAALVVGGRKIPFSLGTDVAAAVEYADGYISDYISRFGGEVDYIHGEDEVARLTRENADCVGILLPKMKKEDLFATVKKHGCLPRKTFSMGESAEKRYYIEGKEILK</sequence>
<reference evidence="1" key="2">
    <citation type="submission" date="2021-04" db="EMBL/GenBank/DDBJ databases">
        <authorList>
            <person name="Gilroy R."/>
        </authorList>
    </citation>
    <scope>NUCLEOTIDE SEQUENCE</scope>
    <source>
        <strain evidence="1">CHK199-9574</strain>
    </source>
</reference>
<dbReference type="Pfam" id="PF06245">
    <property type="entry name" value="DUF1015"/>
    <property type="match status" value="1"/>
</dbReference>
<organism evidence="1 2">
    <name type="scientific">Candidatus Borkfalkia excrementavium</name>
    <dbReference type="NCBI Taxonomy" id="2838505"/>
    <lineage>
        <taxon>Bacteria</taxon>
        <taxon>Bacillati</taxon>
        <taxon>Bacillota</taxon>
        <taxon>Clostridia</taxon>
        <taxon>Christensenellales</taxon>
        <taxon>Christensenellaceae</taxon>
        <taxon>Candidatus Borkfalkia</taxon>
    </lineage>
</organism>